<name>A0A6G4MN47_9ENTR</name>
<dbReference type="InterPro" id="IPR045662">
    <property type="entry name" value="DUF6388"/>
</dbReference>
<proteinExistence type="predicted"/>
<dbReference type="AlphaFoldDB" id="A0A6G4MN47"/>
<organism evidence="1">
    <name type="scientific">Enterobacter hormaechei</name>
    <dbReference type="NCBI Taxonomy" id="158836"/>
    <lineage>
        <taxon>Bacteria</taxon>
        <taxon>Pseudomonadati</taxon>
        <taxon>Pseudomonadota</taxon>
        <taxon>Gammaproteobacteria</taxon>
        <taxon>Enterobacterales</taxon>
        <taxon>Enterobacteriaceae</taxon>
        <taxon>Enterobacter</taxon>
        <taxon>Enterobacter cloacae complex</taxon>
    </lineage>
</organism>
<dbReference type="RefSeq" id="WP_126313479.1">
    <property type="nucleotide sequence ID" value="NZ_JAAJRM010000002.1"/>
</dbReference>
<accession>A0A6G4MN47</accession>
<evidence type="ECO:0000313" key="1">
    <source>
        <dbReference type="EMBL" id="NGF42624.1"/>
    </source>
</evidence>
<protein>
    <submittedName>
        <fullName evidence="1">Uncharacterized protein</fullName>
    </submittedName>
</protein>
<sequence length="113" mass="12898">MTIQDCFDAARAQFIQENQALILEIEHESTLHAKNLGLTESEFIDSELSRHFVSSLHQFSKEQDTAVTVIKMFAQNETVKKELLIEHFSKVASNIGVTLEEFLDLNRMDVNSL</sequence>
<comment type="caution">
    <text evidence="1">The sequence shown here is derived from an EMBL/GenBank/DDBJ whole genome shotgun (WGS) entry which is preliminary data.</text>
</comment>
<gene>
    <name evidence="1" type="ORF">G5635_09385</name>
</gene>
<dbReference type="Pfam" id="PF19925">
    <property type="entry name" value="DUF6388"/>
    <property type="match status" value="1"/>
</dbReference>
<reference evidence="1" key="1">
    <citation type="submission" date="2020-02" db="EMBL/GenBank/DDBJ databases">
        <title>WGS of Carbapenem-Resistant Enterobacteriaceae.</title>
        <authorList>
            <person name="Tokajian S."/>
            <person name="El Chaar M."/>
            <person name="El Khoury M."/>
        </authorList>
    </citation>
    <scope>NUCLEOTIDE SEQUENCE</scope>
    <source>
        <strain evidence="1">EHM_71</strain>
    </source>
</reference>
<dbReference type="EMBL" id="JAAJRM010000002">
    <property type="protein sequence ID" value="NGF42624.1"/>
    <property type="molecule type" value="Genomic_DNA"/>
</dbReference>